<dbReference type="PROSITE" id="PS00166">
    <property type="entry name" value="ENOYL_COA_HYDRATASE"/>
    <property type="match status" value="1"/>
</dbReference>
<evidence type="ECO:0000256" key="13">
    <source>
        <dbReference type="RuleBase" id="RU003707"/>
    </source>
</evidence>
<protein>
    <recommendedName>
        <fullName evidence="8">Ethylmalonyl-CoA decarboxylase</fullName>
        <ecNumber evidence="7">4.1.1.94</ecNumber>
    </recommendedName>
    <alternativeName>
        <fullName evidence="10">Enoyl-CoA hydratase domain-containing protein 1</fullName>
    </alternativeName>
    <alternativeName>
        <fullName evidence="9">Methylmalonyl-CoA decarboxylase</fullName>
    </alternativeName>
</protein>
<evidence type="ECO:0000256" key="1">
    <source>
        <dbReference type="ARBA" id="ARBA00004514"/>
    </source>
</evidence>
<evidence type="ECO:0000256" key="9">
    <source>
        <dbReference type="ARBA" id="ARBA00042052"/>
    </source>
</evidence>
<dbReference type="SUPFAM" id="SSF52096">
    <property type="entry name" value="ClpP/crotonase"/>
    <property type="match status" value="1"/>
</dbReference>
<dbReference type="PANTHER" id="PTHR11941:SF27">
    <property type="entry name" value="ETHYLMALONYL-COA DECARBOXYLASE"/>
    <property type="match status" value="1"/>
</dbReference>
<gene>
    <name evidence="14" type="ORF">J2S77_001159</name>
</gene>
<dbReference type="Pfam" id="PF00378">
    <property type="entry name" value="ECH_1"/>
    <property type="match status" value="1"/>
</dbReference>
<evidence type="ECO:0000256" key="8">
    <source>
        <dbReference type="ARBA" id="ARBA00039903"/>
    </source>
</evidence>
<organism evidence="14 15">
    <name type="scientific">Alkalibacillus salilacus</name>
    <dbReference type="NCBI Taxonomy" id="284582"/>
    <lineage>
        <taxon>Bacteria</taxon>
        <taxon>Bacillati</taxon>
        <taxon>Bacillota</taxon>
        <taxon>Bacilli</taxon>
        <taxon>Bacillales</taxon>
        <taxon>Bacillaceae</taxon>
        <taxon>Alkalibacillus</taxon>
    </lineage>
</organism>
<comment type="catalytic activity">
    <reaction evidence="5">
        <text>(2S)-ethylmalonyl-CoA + H(+) = butanoyl-CoA + CO2</text>
        <dbReference type="Rhea" id="RHEA:32131"/>
        <dbReference type="ChEBI" id="CHEBI:15378"/>
        <dbReference type="ChEBI" id="CHEBI:16526"/>
        <dbReference type="ChEBI" id="CHEBI:57371"/>
        <dbReference type="ChEBI" id="CHEBI:60909"/>
        <dbReference type="EC" id="4.1.1.94"/>
    </reaction>
    <physiologicalReaction direction="left-to-right" evidence="5">
        <dbReference type="Rhea" id="RHEA:32132"/>
    </physiologicalReaction>
</comment>
<comment type="caution">
    <text evidence="14">The sequence shown here is derived from an EMBL/GenBank/DDBJ whole genome shotgun (WGS) entry which is preliminary data.</text>
</comment>
<evidence type="ECO:0000256" key="11">
    <source>
        <dbReference type="ARBA" id="ARBA00047446"/>
    </source>
</evidence>
<dbReference type="CDD" id="cd06558">
    <property type="entry name" value="crotonase-like"/>
    <property type="match status" value="1"/>
</dbReference>
<keyword evidence="3" id="KW-0963">Cytoplasm</keyword>
<dbReference type="InterPro" id="IPR018376">
    <property type="entry name" value="Enoyl-CoA_hyd/isom_CS"/>
</dbReference>
<keyword evidence="15" id="KW-1185">Reference proteome</keyword>
<comment type="function">
    <text evidence="12">Decarboxylates ethylmalonyl-CoA, a potentially toxic metabolite, to form butyryl-CoA, suggesting it might be involved in metabolite proofreading. Acts preferentially on (S)-ethylmalonyl-CoA but also has some activity on the (R)-isomer. Also has methylmalonyl-CoA decarboxylase activity at lower level.</text>
</comment>
<evidence type="ECO:0000256" key="12">
    <source>
        <dbReference type="ARBA" id="ARBA00056546"/>
    </source>
</evidence>
<keyword evidence="4" id="KW-0456">Lyase</keyword>
<accession>A0ABT9VEF9</accession>
<evidence type="ECO:0000256" key="10">
    <source>
        <dbReference type="ARBA" id="ARBA00042182"/>
    </source>
</evidence>
<sequence>MENLINVDYSEAFNVTTITLNRPEKRNALSSQMIQQLHQAIDQLHNNPHTKLVIIKGAGEAFCAGGDLSEFHGDLTQPEALAMLEPMKSVLWKLTTLSVPTVAWMNGLARGGGMELASACDFRFVQSGSNYGFTQGQLGISTGWGGGTLLYERIHNQDAYYWLVKADVREADQLIAIRFAQGVFSYNDYIWESGLITPFLNRDIEQLIHWKQQWLQQFDLQMLKTRMDDEVESCSYLWVSEAHHQAVAQFFNRK</sequence>
<dbReference type="EMBL" id="JAUSTQ010000003">
    <property type="protein sequence ID" value="MDQ0159195.1"/>
    <property type="molecule type" value="Genomic_DNA"/>
</dbReference>
<evidence type="ECO:0000256" key="2">
    <source>
        <dbReference type="ARBA" id="ARBA00005254"/>
    </source>
</evidence>
<comment type="catalytic activity">
    <reaction evidence="6">
        <text>(2R)-ethylmalonyl-CoA + H(+) = butanoyl-CoA + CO2</text>
        <dbReference type="Rhea" id="RHEA:59540"/>
        <dbReference type="ChEBI" id="CHEBI:15378"/>
        <dbReference type="ChEBI" id="CHEBI:16526"/>
        <dbReference type="ChEBI" id="CHEBI:57371"/>
        <dbReference type="ChEBI" id="CHEBI:85316"/>
        <dbReference type="EC" id="4.1.1.94"/>
    </reaction>
    <physiologicalReaction direction="left-to-right" evidence="6">
        <dbReference type="Rhea" id="RHEA:59541"/>
    </physiologicalReaction>
</comment>
<dbReference type="EC" id="4.1.1.94" evidence="7"/>
<dbReference type="PANTHER" id="PTHR11941">
    <property type="entry name" value="ENOYL-COA HYDRATASE-RELATED"/>
    <property type="match status" value="1"/>
</dbReference>
<evidence type="ECO:0000256" key="4">
    <source>
        <dbReference type="ARBA" id="ARBA00023239"/>
    </source>
</evidence>
<proteinExistence type="inferred from homology"/>
<comment type="subcellular location">
    <subcellularLocation>
        <location evidence="1">Cytoplasm</location>
        <location evidence="1">Cytosol</location>
    </subcellularLocation>
</comment>
<reference evidence="14 15" key="1">
    <citation type="submission" date="2023-07" db="EMBL/GenBank/DDBJ databases">
        <title>Genomic Encyclopedia of Type Strains, Phase IV (KMG-IV): sequencing the most valuable type-strain genomes for metagenomic binning, comparative biology and taxonomic classification.</title>
        <authorList>
            <person name="Goeker M."/>
        </authorList>
    </citation>
    <scope>NUCLEOTIDE SEQUENCE [LARGE SCALE GENOMIC DNA]</scope>
    <source>
        <strain evidence="14 15">DSM 16460</strain>
    </source>
</reference>
<comment type="catalytic activity">
    <reaction evidence="11">
        <text>(S)-methylmalonyl-CoA + H(+) = propanoyl-CoA + CO2</text>
        <dbReference type="Rhea" id="RHEA:61340"/>
        <dbReference type="ChEBI" id="CHEBI:15378"/>
        <dbReference type="ChEBI" id="CHEBI:16526"/>
        <dbReference type="ChEBI" id="CHEBI:57327"/>
        <dbReference type="ChEBI" id="CHEBI:57392"/>
        <dbReference type="EC" id="4.1.1.94"/>
    </reaction>
    <physiologicalReaction direction="left-to-right" evidence="11">
        <dbReference type="Rhea" id="RHEA:61341"/>
    </physiologicalReaction>
</comment>
<comment type="similarity">
    <text evidence="2 13">Belongs to the enoyl-CoA hydratase/isomerase family.</text>
</comment>
<dbReference type="Gene3D" id="3.90.226.10">
    <property type="entry name" value="2-enoyl-CoA Hydratase, Chain A, domain 1"/>
    <property type="match status" value="1"/>
</dbReference>
<dbReference type="InterPro" id="IPR001753">
    <property type="entry name" value="Enoyl-CoA_hydra/iso"/>
</dbReference>
<evidence type="ECO:0000256" key="5">
    <source>
        <dbReference type="ARBA" id="ARBA00036343"/>
    </source>
</evidence>
<name>A0ABT9VEF9_9BACI</name>
<evidence type="ECO:0000256" key="6">
    <source>
        <dbReference type="ARBA" id="ARBA00036541"/>
    </source>
</evidence>
<dbReference type="Proteomes" id="UP001224359">
    <property type="component" value="Unassembled WGS sequence"/>
</dbReference>
<dbReference type="RefSeq" id="WP_306975468.1">
    <property type="nucleotide sequence ID" value="NZ_JAUSTQ010000003.1"/>
</dbReference>
<evidence type="ECO:0000313" key="15">
    <source>
        <dbReference type="Proteomes" id="UP001224359"/>
    </source>
</evidence>
<evidence type="ECO:0000256" key="3">
    <source>
        <dbReference type="ARBA" id="ARBA00022490"/>
    </source>
</evidence>
<dbReference type="InterPro" id="IPR029045">
    <property type="entry name" value="ClpP/crotonase-like_dom_sf"/>
</dbReference>
<evidence type="ECO:0000313" key="14">
    <source>
        <dbReference type="EMBL" id="MDQ0159195.1"/>
    </source>
</evidence>
<evidence type="ECO:0000256" key="7">
    <source>
        <dbReference type="ARBA" id="ARBA00038883"/>
    </source>
</evidence>